<dbReference type="AlphaFoldDB" id="A0A7X3CTL4"/>
<dbReference type="EMBL" id="WNZX01000008">
    <property type="protein sequence ID" value="MUG71217.1"/>
    <property type="molecule type" value="Genomic_DNA"/>
</dbReference>
<evidence type="ECO:0000313" key="3">
    <source>
        <dbReference type="Proteomes" id="UP000450917"/>
    </source>
</evidence>
<organism evidence="2 3">
    <name type="scientific">Paenibacillus validus</name>
    <dbReference type="NCBI Taxonomy" id="44253"/>
    <lineage>
        <taxon>Bacteria</taxon>
        <taxon>Bacillati</taxon>
        <taxon>Bacillota</taxon>
        <taxon>Bacilli</taxon>
        <taxon>Bacillales</taxon>
        <taxon>Paenibacillaceae</taxon>
        <taxon>Paenibacillus</taxon>
    </lineage>
</organism>
<proteinExistence type="predicted"/>
<keyword evidence="3" id="KW-1185">Reference proteome</keyword>
<feature type="region of interest" description="Disordered" evidence="1">
    <location>
        <begin position="1"/>
        <end position="25"/>
    </location>
</feature>
<accession>A0A7X3CTL4</accession>
<evidence type="ECO:0000313" key="2">
    <source>
        <dbReference type="EMBL" id="MUG71217.1"/>
    </source>
</evidence>
<evidence type="ECO:0000256" key="1">
    <source>
        <dbReference type="SAM" id="MobiDB-lite"/>
    </source>
</evidence>
<comment type="caution">
    <text evidence="2">The sequence shown here is derived from an EMBL/GenBank/DDBJ whole genome shotgun (WGS) entry which is preliminary data.</text>
</comment>
<protein>
    <submittedName>
        <fullName evidence="2">DUF1992 domain-containing protein</fullName>
    </submittedName>
</protein>
<sequence length="151" mass="17332">MDMDKEEHAARSARQPRDVLENRDAMDSIERQKEGWANDAYEQFVQNGGLERLAGIGKPLVVPTDDVLDTILRNANVDPPWIMLRKEIGSNMAKVIQLLDKTPAAPEIDALLSELNKQIIELNALAPSRSLHRHLISRHNVREQYQRWYIK</sequence>
<dbReference type="Proteomes" id="UP000450917">
    <property type="component" value="Unassembled WGS sequence"/>
</dbReference>
<reference evidence="2 3" key="1">
    <citation type="submission" date="2019-11" db="EMBL/GenBank/DDBJ databases">
        <title>Draft genome sequences of five Paenibacillus species of dairy origin.</title>
        <authorList>
            <person name="Olajide A.M."/>
            <person name="Chen S."/>
            <person name="Lapointe G."/>
        </authorList>
    </citation>
    <scope>NUCLEOTIDE SEQUENCE [LARGE SCALE GENOMIC DNA]</scope>
    <source>
        <strain evidence="2 3">2CS3</strain>
    </source>
</reference>
<gene>
    <name evidence="2" type="ORF">GNP93_11060</name>
</gene>
<name>A0A7X3CTL4_9BACL</name>